<dbReference type="RefSeq" id="WP_120464350.1">
    <property type="nucleotide sequence ID" value="NZ_BMIW01000031.1"/>
</dbReference>
<accession>A0ABQ1W3X1</accession>
<dbReference type="InterPro" id="IPR027417">
    <property type="entry name" value="P-loop_NTPase"/>
</dbReference>
<dbReference type="Proteomes" id="UP000608420">
    <property type="component" value="Unassembled WGS sequence"/>
</dbReference>
<reference evidence="2" key="1">
    <citation type="journal article" date="2019" name="Int. J. Syst. Evol. Microbiol.">
        <title>The Global Catalogue of Microorganisms (GCM) 10K type strain sequencing project: providing services to taxonomists for standard genome sequencing and annotation.</title>
        <authorList>
            <consortium name="The Broad Institute Genomics Platform"/>
            <consortium name="The Broad Institute Genome Sequencing Center for Infectious Disease"/>
            <person name="Wu L."/>
            <person name="Ma J."/>
        </authorList>
    </citation>
    <scope>NUCLEOTIDE SEQUENCE [LARGE SCALE GENOMIC DNA]</scope>
    <source>
        <strain evidence="2">CGMCC 1.15420</strain>
    </source>
</reference>
<dbReference type="SUPFAM" id="SSF52540">
    <property type="entry name" value="P-loop containing nucleoside triphosphate hydrolases"/>
    <property type="match status" value="1"/>
</dbReference>
<comment type="caution">
    <text evidence="1">The sequence shown here is derived from an EMBL/GenBank/DDBJ whole genome shotgun (WGS) entry which is preliminary data.</text>
</comment>
<proteinExistence type="predicted"/>
<evidence type="ECO:0000313" key="2">
    <source>
        <dbReference type="Proteomes" id="UP000608420"/>
    </source>
</evidence>
<organism evidence="1 2">
    <name type="scientific">Paenibacillus aceti</name>
    <dbReference type="NCBI Taxonomy" id="1820010"/>
    <lineage>
        <taxon>Bacteria</taxon>
        <taxon>Bacillati</taxon>
        <taxon>Bacillota</taxon>
        <taxon>Bacilli</taxon>
        <taxon>Bacillales</taxon>
        <taxon>Paenibacillaceae</taxon>
        <taxon>Paenibacillus</taxon>
    </lineage>
</organism>
<evidence type="ECO:0000313" key="1">
    <source>
        <dbReference type="EMBL" id="GGG11552.1"/>
    </source>
</evidence>
<gene>
    <name evidence="1" type="ORF">GCM10010913_36730</name>
</gene>
<sequence length="1361" mass="160951">MKSVIIEEIISGLGKSAADLVKDKIMQSKFVRDLKEKWVTDNYHNKTVNIFKAAVIDAKDAVKLPDDLFCDLLEDSVNRDEVFRWILEGIRPGQMDKSRLNTTAYMESFPRYQDHIYPFFELILDRLEHYKKTHWSPEFLEILHQIEEMKTANHEGFKSLSDKQDRMESKQDKIAAKQDQMYELLHDKLEDQKKRYTPEWFEGKARENIKNMGERYSEELNVEVQTSLMIDAIELNDKFRSHMIERCDSILAGGFFRNIDQVDQVITTSLEKIKEIKRDMESLNDLKVCLPRLEQCVKDLKSYLDKNPHNIGSGPLRYEVNDFYSKYVDNDNSLLRIALNPYVVISGEAGAGKSHFMADQVRKRINANKMSIFLLGQLFHSEDTILSQIRKQLVIASDEEMEAVFEVFNDYGVAKGERVVIFIDALNEGKGKHYWLNSLGGFVERLRKLNNIALVMSVRDTYEDDIIPEGFYKRNNVNKYKFEGFDDLDQAIQEFFNYYQVPLVLNDYLNYEFKNPLFLKMYCMAYDQVNRSGTESIEGIFNNYFKKINQDLKLRIENYPKFGNLVVEALYYFIDTKLKHKGSESYLLYEVASREVNQSMMHHGLGINFFDELINEKIITVNPITQNGEEKNIVYIAYELFEEYITAKKIIEANKVHTYTKARDLEDFFSDQNRYFHLLSDRRSNQGIFQALAVQIPDAVSPEFIEEFEMYHWPKRILKYEEIDFKEAYYNSLTWRRPRGINGISHSYILNESLYKSYSEPYQMYEFWDIVLKYTIVKDHYYNANFLYEQLIELKLDEFNAFWTVYVSKRFDQNDSFKTIMKWAWKEHADPSQLDDESIQLLGMNIAWFMASTCDRVRDVSMKAMVKLFTNRIDILTGIIKKFERVQDAYILEALFCAAYGCVMNTRCMDQVEGLALFIYEEFFDGKEIIPHAMIRNYLTGILEFALSKGLCRNIHADDIKPPFQNRYVYHEVKQDVIDDLRREPSDAEISRLDPYDSYQSRVLDLEMYFTYQTNIIDDLQACYTNVPNQYGDSIHFQSVEIIDQILPECRGNFVRMVIKEIFQMGYNFIKFGQFDLSADHHQIDSLGQKYEWIALNKVLTIYLDSKQYICQRFSKDFPVKFEGVWQFTFFRKMDPSIDYFSPFDTRDYQHKRTIMTIEDLWSQFRSYAEKSLYQIDWIAVNRIEYTVNNELHSTRPFLINNSDIESFKRYIQDPNNLQQQKPFEDLYVGEIYWSEAYKSLLNELNTGNCNKLYDMRITDTYLWDINDGAMNNYIEFSILSPMMLAELKLSIGSHVFELVDENGELASLQLYEHNYDNLLLLRKDKVTRYLIRSDKVIGWPVINGEDTRMIIFDGLQFRID</sequence>
<protein>
    <submittedName>
        <fullName evidence="1">NTPase</fullName>
    </submittedName>
</protein>
<dbReference type="EMBL" id="BMIW01000031">
    <property type="protein sequence ID" value="GGG11552.1"/>
    <property type="molecule type" value="Genomic_DNA"/>
</dbReference>
<keyword evidence="2" id="KW-1185">Reference proteome</keyword>
<name>A0ABQ1W3X1_9BACL</name>